<keyword evidence="3" id="KW-0808">Transferase</keyword>
<name>A0AAV8VZT5_9CUCU</name>
<keyword evidence="2" id="KW-0328">Glycosyltransferase</keyword>
<dbReference type="PANTHER" id="PTHR13615">
    <property type="entry name" value="GLYCOSYLTRANSFERASE-LIKE 1"/>
    <property type="match status" value="1"/>
</dbReference>
<dbReference type="SUPFAM" id="SSF53756">
    <property type="entry name" value="UDP-Glycosyltransferase/glycogen phosphorylase"/>
    <property type="match status" value="1"/>
</dbReference>
<dbReference type="Pfam" id="PF00534">
    <property type="entry name" value="Glycos_transf_1"/>
    <property type="match status" value="1"/>
</dbReference>
<dbReference type="InterPro" id="IPR051862">
    <property type="entry name" value="GT-like_domain_containing_1"/>
</dbReference>
<dbReference type="AlphaFoldDB" id="A0AAV8VZT5"/>
<evidence type="ECO:0000256" key="6">
    <source>
        <dbReference type="ARBA" id="ARBA00048439"/>
    </source>
</evidence>
<dbReference type="PANTHER" id="PTHR13615:SF3">
    <property type="entry name" value="GLYCOSYLTRANSFERASE-LIKE DOMAIN-CONTAINING PROTEIN 1"/>
    <property type="match status" value="1"/>
</dbReference>
<dbReference type="EC" id="2.4.1.110" evidence="4"/>
<dbReference type="CDD" id="cd01635">
    <property type="entry name" value="Glycosyltransferase_GTB-type"/>
    <property type="match status" value="1"/>
</dbReference>
<evidence type="ECO:0000259" key="7">
    <source>
        <dbReference type="Pfam" id="PF00534"/>
    </source>
</evidence>
<feature type="domain" description="tRNA-queuosine alpha-mannosyltransferase N-terminal" evidence="8">
    <location>
        <begin position="18"/>
        <end position="187"/>
    </location>
</feature>
<evidence type="ECO:0000256" key="1">
    <source>
        <dbReference type="ARBA" id="ARBA00009481"/>
    </source>
</evidence>
<evidence type="ECO:0000256" key="5">
    <source>
        <dbReference type="ARBA" id="ARBA00044539"/>
    </source>
</evidence>
<comment type="similarity">
    <text evidence="1">Belongs to the glycosyltransferase group 1 family. Glycosyltransferase 4 subfamily.</text>
</comment>
<keyword evidence="10" id="KW-1185">Reference proteome</keyword>
<comment type="catalytic activity">
    <reaction evidence="6">
        <text>queuosine(34) in tRNA(Asp) + GDP-alpha-D-mannose = O-4''-alpha-D-mannosylqueuosine(34) in tRNA(Asp) + GDP + H(+)</text>
        <dbReference type="Rhea" id="RHEA:12885"/>
        <dbReference type="Rhea" id="RHEA-COMP:18572"/>
        <dbReference type="Rhea" id="RHEA-COMP:18581"/>
        <dbReference type="ChEBI" id="CHEBI:15378"/>
        <dbReference type="ChEBI" id="CHEBI:57527"/>
        <dbReference type="ChEBI" id="CHEBI:58189"/>
        <dbReference type="ChEBI" id="CHEBI:194431"/>
        <dbReference type="ChEBI" id="CHEBI:194442"/>
        <dbReference type="EC" id="2.4.1.110"/>
    </reaction>
    <physiologicalReaction direction="left-to-right" evidence="6">
        <dbReference type="Rhea" id="RHEA:12886"/>
    </physiologicalReaction>
</comment>
<evidence type="ECO:0000313" key="9">
    <source>
        <dbReference type="EMBL" id="KAJ8919758.1"/>
    </source>
</evidence>
<gene>
    <name evidence="9" type="ORF">NQ315_006287</name>
</gene>
<dbReference type="Proteomes" id="UP001159042">
    <property type="component" value="Unassembled WGS sequence"/>
</dbReference>
<evidence type="ECO:0000256" key="3">
    <source>
        <dbReference type="ARBA" id="ARBA00022679"/>
    </source>
</evidence>
<reference evidence="9 10" key="1">
    <citation type="journal article" date="2023" name="Insect Mol. Biol.">
        <title>Genome sequencing provides insights into the evolution of gene families encoding plant cell wall-degrading enzymes in longhorned beetles.</title>
        <authorList>
            <person name="Shin N.R."/>
            <person name="Okamura Y."/>
            <person name="Kirsch R."/>
            <person name="Pauchet Y."/>
        </authorList>
    </citation>
    <scope>NUCLEOTIDE SEQUENCE [LARGE SCALE GENOMIC DNA]</scope>
    <source>
        <strain evidence="9">EAD_L_NR</strain>
    </source>
</reference>
<accession>A0AAV8VZT5</accession>
<organism evidence="9 10">
    <name type="scientific">Exocentrus adspersus</name>
    <dbReference type="NCBI Taxonomy" id="1586481"/>
    <lineage>
        <taxon>Eukaryota</taxon>
        <taxon>Metazoa</taxon>
        <taxon>Ecdysozoa</taxon>
        <taxon>Arthropoda</taxon>
        <taxon>Hexapoda</taxon>
        <taxon>Insecta</taxon>
        <taxon>Pterygota</taxon>
        <taxon>Neoptera</taxon>
        <taxon>Endopterygota</taxon>
        <taxon>Coleoptera</taxon>
        <taxon>Polyphaga</taxon>
        <taxon>Cucujiformia</taxon>
        <taxon>Chrysomeloidea</taxon>
        <taxon>Cerambycidae</taxon>
        <taxon>Lamiinae</taxon>
        <taxon>Acanthocinini</taxon>
        <taxon>Exocentrus</taxon>
    </lineage>
</organism>
<dbReference type="InterPro" id="IPR022701">
    <property type="entry name" value="QTMAN_N"/>
</dbReference>
<dbReference type="Pfam" id="PF12038">
    <property type="entry name" value="QTMAN_N"/>
    <property type="match status" value="1"/>
</dbReference>
<evidence type="ECO:0000313" key="10">
    <source>
        <dbReference type="Proteomes" id="UP001159042"/>
    </source>
</evidence>
<dbReference type="EMBL" id="JANEYG010000016">
    <property type="protein sequence ID" value="KAJ8919758.1"/>
    <property type="molecule type" value="Genomic_DNA"/>
</dbReference>
<dbReference type="InterPro" id="IPR001296">
    <property type="entry name" value="Glyco_trans_1"/>
</dbReference>
<evidence type="ECO:0000256" key="4">
    <source>
        <dbReference type="ARBA" id="ARBA00044517"/>
    </source>
</evidence>
<evidence type="ECO:0000259" key="8">
    <source>
        <dbReference type="Pfam" id="PF12038"/>
    </source>
</evidence>
<protein>
    <recommendedName>
        <fullName evidence="5">tRNA-queuosine alpha-mannosyltransferase</fullName>
        <ecNumber evidence="4">2.4.1.110</ecNumber>
    </recommendedName>
</protein>
<feature type="domain" description="Glycosyl transferase family 1" evidence="7">
    <location>
        <begin position="209"/>
        <end position="317"/>
    </location>
</feature>
<evidence type="ECO:0000256" key="2">
    <source>
        <dbReference type="ARBA" id="ARBA00022676"/>
    </source>
</evidence>
<dbReference type="Gene3D" id="3.40.50.2000">
    <property type="entry name" value="Glycogen Phosphorylase B"/>
    <property type="match status" value="1"/>
</dbReference>
<dbReference type="GO" id="GO:0016438">
    <property type="term" value="F:tRNA-queuosine(34) beta-mannosyltransferase activity"/>
    <property type="evidence" value="ECO:0007669"/>
    <property type="project" value="UniProtKB-EC"/>
</dbReference>
<sequence length="375" mass="43476">MANWGCDVTTNCGERGPKLLIIEPFYGGSHKEHISCLIEGLIRNGIGYTLVTLSPKKWHWRARCSALMLRDKIPEISTEEALFCSSILNLPELLGLRPDLCQLRKVVYFHENQSIYPVKQVKERDVQYAYNEITTSLAADLVLFNSNFNRTSFLENINKIIRLFPDNRPKGIREQIEDKSKVLYYPMKYPVSTTDKVPQNSILHIVWPHRWEFDKGPEDFFDVILELKRLDCKFHLSVLGQVCADVPLVFHKATEELQEEIVHFGYLKSKDEYFEVLRACDVVVSTAKHEFFGVSTLEATYCGCLPLVPNNLVYPEIYPEECLYKSLNDLCRTLQKFCSEPKTVRELRRRLCLDFSKYCSKNLIPEYINVLAVNE</sequence>
<comment type="caution">
    <text evidence="9">The sequence shown here is derived from an EMBL/GenBank/DDBJ whole genome shotgun (WGS) entry which is preliminary data.</text>
</comment>
<proteinExistence type="inferred from homology"/>